<gene>
    <name evidence="1" type="ORF">H072_7125</name>
</gene>
<reference evidence="1 2" key="1">
    <citation type="journal article" date="2013" name="PLoS Genet.">
        <title>Genomic mechanisms accounting for the adaptation to parasitism in nematode-trapping fungi.</title>
        <authorList>
            <person name="Meerupati T."/>
            <person name="Andersson K.M."/>
            <person name="Friman E."/>
            <person name="Kumar D."/>
            <person name="Tunlid A."/>
            <person name="Ahren D."/>
        </authorList>
    </citation>
    <scope>NUCLEOTIDE SEQUENCE [LARGE SCALE GENOMIC DNA]</scope>
    <source>
        <strain evidence="1 2">CBS 200.50</strain>
    </source>
</reference>
<dbReference type="EMBL" id="AQGS01000489">
    <property type="protein sequence ID" value="EPS39099.1"/>
    <property type="molecule type" value="Genomic_DNA"/>
</dbReference>
<evidence type="ECO:0000313" key="2">
    <source>
        <dbReference type="Proteomes" id="UP000015100"/>
    </source>
</evidence>
<dbReference type="OrthoDB" id="5416549at2759"/>
<accession>S8A8B1</accession>
<dbReference type="Proteomes" id="UP000015100">
    <property type="component" value="Unassembled WGS sequence"/>
</dbReference>
<proteinExistence type="predicted"/>
<name>S8A8B1_DACHA</name>
<organism evidence="1 2">
    <name type="scientific">Dactylellina haptotyla (strain CBS 200.50)</name>
    <name type="common">Nematode-trapping fungus</name>
    <name type="synonym">Monacrosporium haptotylum</name>
    <dbReference type="NCBI Taxonomy" id="1284197"/>
    <lineage>
        <taxon>Eukaryota</taxon>
        <taxon>Fungi</taxon>
        <taxon>Dikarya</taxon>
        <taxon>Ascomycota</taxon>
        <taxon>Pezizomycotina</taxon>
        <taxon>Orbiliomycetes</taxon>
        <taxon>Orbiliales</taxon>
        <taxon>Orbiliaceae</taxon>
        <taxon>Dactylellina</taxon>
    </lineage>
</organism>
<comment type="caution">
    <text evidence="1">The sequence shown here is derived from an EMBL/GenBank/DDBJ whole genome shotgun (WGS) entry which is preliminary data.</text>
</comment>
<protein>
    <submittedName>
        <fullName evidence="1">Uncharacterized protein</fullName>
    </submittedName>
</protein>
<sequence>MWEALYSKSELFRKMIDYEEKNLQDMLDIDMQLREVREQNLWRMLYDMLCEGVFEWSDVDKLPEPFKLCSLPAPPYSLVEDNDNESNIPQVYSHRGSAKFGRHK</sequence>
<evidence type="ECO:0000313" key="1">
    <source>
        <dbReference type="EMBL" id="EPS39099.1"/>
    </source>
</evidence>
<keyword evidence="2" id="KW-1185">Reference proteome</keyword>
<dbReference type="AlphaFoldDB" id="S8A8B1"/>
<dbReference type="HOGENOM" id="CLU_2250032_0_0_1"/>
<reference evidence="2" key="2">
    <citation type="submission" date="2013-04" db="EMBL/GenBank/DDBJ databases">
        <title>Genomic mechanisms accounting for the adaptation to parasitism in nematode-trapping fungi.</title>
        <authorList>
            <person name="Ahren D.G."/>
        </authorList>
    </citation>
    <scope>NUCLEOTIDE SEQUENCE [LARGE SCALE GENOMIC DNA]</scope>
    <source>
        <strain evidence="2">CBS 200.50</strain>
    </source>
</reference>